<feature type="chain" id="PRO_5045960151" evidence="5">
    <location>
        <begin position="26"/>
        <end position="552"/>
    </location>
</feature>
<dbReference type="PIRSF" id="PIRSF002741">
    <property type="entry name" value="MppA"/>
    <property type="match status" value="1"/>
</dbReference>
<dbReference type="Gene3D" id="3.40.190.10">
    <property type="entry name" value="Periplasmic binding protein-like II"/>
    <property type="match status" value="1"/>
</dbReference>
<protein>
    <submittedName>
        <fullName evidence="7">ABC transporter substrate-binding protein</fullName>
    </submittedName>
</protein>
<dbReference type="EMBL" id="JAVHUY010000055">
    <property type="protein sequence ID" value="MDQ7910380.1"/>
    <property type="molecule type" value="Genomic_DNA"/>
</dbReference>
<dbReference type="InterPro" id="IPR000914">
    <property type="entry name" value="SBP_5_dom"/>
</dbReference>
<name>A0ABU0ZTL1_9ACTN</name>
<organism evidence="7 8">
    <name type="scientific">Phytohabitans maris</name>
    <dbReference type="NCBI Taxonomy" id="3071409"/>
    <lineage>
        <taxon>Bacteria</taxon>
        <taxon>Bacillati</taxon>
        <taxon>Actinomycetota</taxon>
        <taxon>Actinomycetes</taxon>
        <taxon>Micromonosporales</taxon>
        <taxon>Micromonosporaceae</taxon>
    </lineage>
</organism>
<dbReference type="Gene3D" id="3.10.105.10">
    <property type="entry name" value="Dipeptide-binding Protein, Domain 3"/>
    <property type="match status" value="1"/>
</dbReference>
<feature type="domain" description="Solute-binding protein family 5" evidence="6">
    <location>
        <begin position="95"/>
        <end position="473"/>
    </location>
</feature>
<dbReference type="PANTHER" id="PTHR30290">
    <property type="entry name" value="PERIPLASMIC BINDING COMPONENT OF ABC TRANSPORTER"/>
    <property type="match status" value="1"/>
</dbReference>
<dbReference type="InterPro" id="IPR039424">
    <property type="entry name" value="SBP_5"/>
</dbReference>
<evidence type="ECO:0000256" key="2">
    <source>
        <dbReference type="ARBA" id="ARBA00005695"/>
    </source>
</evidence>
<evidence type="ECO:0000256" key="4">
    <source>
        <dbReference type="ARBA" id="ARBA00022729"/>
    </source>
</evidence>
<feature type="signal peptide" evidence="5">
    <location>
        <begin position="1"/>
        <end position="25"/>
    </location>
</feature>
<dbReference type="PANTHER" id="PTHR30290:SF10">
    <property type="entry name" value="PERIPLASMIC OLIGOPEPTIDE-BINDING PROTEIN-RELATED"/>
    <property type="match status" value="1"/>
</dbReference>
<dbReference type="PROSITE" id="PS51257">
    <property type="entry name" value="PROKAR_LIPOPROTEIN"/>
    <property type="match status" value="1"/>
</dbReference>
<dbReference type="InterPro" id="IPR030678">
    <property type="entry name" value="Peptide/Ni-bd"/>
</dbReference>
<keyword evidence="4 5" id="KW-0732">Signal</keyword>
<dbReference type="Proteomes" id="UP001230908">
    <property type="component" value="Unassembled WGS sequence"/>
</dbReference>
<proteinExistence type="inferred from homology"/>
<dbReference type="RefSeq" id="WP_308717630.1">
    <property type="nucleotide sequence ID" value="NZ_JAVHUY010000055.1"/>
</dbReference>
<evidence type="ECO:0000259" key="6">
    <source>
        <dbReference type="Pfam" id="PF00496"/>
    </source>
</evidence>
<dbReference type="Pfam" id="PF00496">
    <property type="entry name" value="SBP_bac_5"/>
    <property type="match status" value="1"/>
</dbReference>
<comment type="similarity">
    <text evidence="2">Belongs to the bacterial solute-binding protein 5 family.</text>
</comment>
<gene>
    <name evidence="7" type="ORF">RB614_38390</name>
</gene>
<reference evidence="7 8" key="1">
    <citation type="submission" date="2023-08" db="EMBL/GenBank/DDBJ databases">
        <title>Phytohabitans sansha sp. nov., isolated from marine sediment.</title>
        <authorList>
            <person name="Zhao Y."/>
            <person name="Yi K."/>
        </authorList>
    </citation>
    <scope>NUCLEOTIDE SEQUENCE [LARGE SCALE GENOMIC DNA]</scope>
    <source>
        <strain evidence="7 8">ZYX-F-186</strain>
    </source>
</reference>
<sequence>MTTNDRRWRRRLLAAVLPLTLAAAACGGSDDGEQADAGQVKDQLVVAWTGDLNSMDPPFSLVEWNRELSVNVYEPLVRYKLVPQSDGSLTWDGLEVAPALATSWDVDGASITFHLRQGVKFHPSGNPLTADDVKYSFERTVAVPGGFGAFNANLAGIFDPVKQVTVVDPATVKISFTNASGEPMLLPASLPSMRFPQFGILDSKTVKSKATADDPWAAKWLAENVAGTGPYYVAERTPNQQTVLQAVPGYWGEQPEIKKVVLRVTSSADIVALMKGGDIDLAASGLTPRAFDELDSSGYTVLNQPIPNIVSVHLATDDEALADVRVRQAIAYAMPYDQILKVALAGRGERAMSYVNPKSPGYVPAWEQYTTNVDKAKQLLAEAGVTGLTLPLFYDSGVVYNEDVALLVKDALGQVGITVEASPQPTTQFAEQRTARVKKARSGQHGLLLSSSVIWLDDPDPSTDTPFKTGGSSNWTHYSNATVDGLHAAHRFDPDPAARAAAYEQVQRTIATDVPTIPLAITGRTVALNPALTGMSFTNDSHTRFWTLGWKK</sequence>
<evidence type="ECO:0000256" key="3">
    <source>
        <dbReference type="ARBA" id="ARBA00022448"/>
    </source>
</evidence>
<keyword evidence="3" id="KW-0813">Transport</keyword>
<comment type="subcellular location">
    <subcellularLocation>
        <location evidence="1">Cell envelope</location>
    </subcellularLocation>
</comment>
<keyword evidence="8" id="KW-1185">Reference proteome</keyword>
<evidence type="ECO:0000313" key="8">
    <source>
        <dbReference type="Proteomes" id="UP001230908"/>
    </source>
</evidence>
<evidence type="ECO:0000313" key="7">
    <source>
        <dbReference type="EMBL" id="MDQ7910380.1"/>
    </source>
</evidence>
<evidence type="ECO:0000256" key="5">
    <source>
        <dbReference type="SAM" id="SignalP"/>
    </source>
</evidence>
<dbReference type="SUPFAM" id="SSF53850">
    <property type="entry name" value="Periplasmic binding protein-like II"/>
    <property type="match status" value="1"/>
</dbReference>
<accession>A0ABU0ZTL1</accession>
<comment type="caution">
    <text evidence="7">The sequence shown here is derived from an EMBL/GenBank/DDBJ whole genome shotgun (WGS) entry which is preliminary data.</text>
</comment>
<evidence type="ECO:0000256" key="1">
    <source>
        <dbReference type="ARBA" id="ARBA00004196"/>
    </source>
</evidence>
<dbReference type="CDD" id="cd08512">
    <property type="entry name" value="PBP2_NikA_DppA_OppA_like_7"/>
    <property type="match status" value="1"/>
</dbReference>